<evidence type="ECO:0000256" key="3">
    <source>
        <dbReference type="SAM" id="MobiDB-lite"/>
    </source>
</evidence>
<dbReference type="VEuPathDB" id="FungiDB:YALI0_D26389g"/>
<dbReference type="GO" id="GO:1900237">
    <property type="term" value="P:positive regulation of induction of conjugation with cellular fusion"/>
    <property type="evidence" value="ECO:0007669"/>
    <property type="project" value="EnsemblFungi"/>
</dbReference>
<dbReference type="OMA" id="DYAMEQA"/>
<gene>
    <name evidence="5" type="ORF">B0I71DRAFT_130430</name>
    <name evidence="4" type="ORF">YALI1_D34893g</name>
</gene>
<proteinExistence type="inferred from homology"/>
<evidence type="ECO:0000313" key="5">
    <source>
        <dbReference type="EMBL" id="RDW26655.1"/>
    </source>
</evidence>
<dbReference type="PANTHER" id="PTHR10358:SF6">
    <property type="entry name" value="ENDOSULFINE, ISOFORM A"/>
    <property type="match status" value="1"/>
</dbReference>
<reference evidence="5 7" key="2">
    <citation type="submission" date="2018-07" db="EMBL/GenBank/DDBJ databases">
        <title>Draft Genome Assemblies for Five Robust Yarrowia lipolytica Strains Exhibiting High Lipid Production and Pentose Sugar Utilization and Sugar Alcohol Secretion from Undetoxified Lignocellulosic Biomass Hydrolysates.</title>
        <authorList>
            <consortium name="DOE Joint Genome Institute"/>
            <person name="Walker C."/>
            <person name="Ryu S."/>
            <person name="Na H."/>
            <person name="Zane M."/>
            <person name="LaButti K."/>
            <person name="Lipzen A."/>
            <person name="Haridas S."/>
            <person name="Barry K."/>
            <person name="Grigoriev I.V."/>
            <person name="Quarterman J."/>
            <person name="Slininger P."/>
            <person name="Dien B."/>
            <person name="Trinh C.T."/>
        </authorList>
    </citation>
    <scope>NUCLEOTIDE SEQUENCE [LARGE SCALE GENOMIC DNA]</scope>
    <source>
        <strain evidence="5 7">YB392</strain>
    </source>
</reference>
<dbReference type="EMBL" id="KZ858975">
    <property type="protein sequence ID" value="RDW26655.1"/>
    <property type="molecule type" value="Genomic_DNA"/>
</dbReference>
<evidence type="ECO:0000313" key="4">
    <source>
        <dbReference type="EMBL" id="AOW04681.1"/>
    </source>
</evidence>
<dbReference type="EMBL" id="CP017556">
    <property type="protein sequence ID" value="AOW04681.1"/>
    <property type="molecule type" value="Genomic_DNA"/>
</dbReference>
<dbReference type="Proteomes" id="UP000182444">
    <property type="component" value="Chromosome 1D"/>
</dbReference>
<evidence type="ECO:0000313" key="6">
    <source>
        <dbReference type="Proteomes" id="UP000182444"/>
    </source>
</evidence>
<dbReference type="Pfam" id="PF04667">
    <property type="entry name" value="Endosulfine"/>
    <property type="match status" value="1"/>
</dbReference>
<dbReference type="GO" id="GO:1902472">
    <property type="term" value="P:regulation of mitotic cytokinesis, division site positioning"/>
    <property type="evidence" value="ECO:0007669"/>
    <property type="project" value="EnsemblFungi"/>
</dbReference>
<dbReference type="OrthoDB" id="5949865at2759"/>
<evidence type="ECO:0000313" key="7">
    <source>
        <dbReference type="Proteomes" id="UP000256601"/>
    </source>
</evidence>
<dbReference type="PANTHER" id="PTHR10358">
    <property type="entry name" value="ENDOSULFINE"/>
    <property type="match status" value="1"/>
</dbReference>
<dbReference type="AlphaFoldDB" id="A0A1H6PU95"/>
<evidence type="ECO:0000256" key="2">
    <source>
        <dbReference type="RuleBase" id="RU363120"/>
    </source>
</evidence>
<dbReference type="GO" id="GO:0035556">
    <property type="term" value="P:intracellular signal transduction"/>
    <property type="evidence" value="ECO:0007669"/>
    <property type="project" value="EnsemblFungi"/>
</dbReference>
<sequence length="116" mass="12429">MSSLNPNRANKVDVSSLSPEEQRIFKLYGKLPTQKDVLSKKINERKYFDSGDYAMSRAGRVDSVDAGQVGLQHPNPEKISKLQHNGCGGGSCAPGGSSPPGVQSPIKESSQLSQNN</sequence>
<feature type="region of interest" description="Disordered" evidence="3">
    <location>
        <begin position="65"/>
        <end position="116"/>
    </location>
</feature>
<dbReference type="KEGG" id="yli:2911213"/>
<feature type="compositionally biased region" description="Low complexity" evidence="3">
    <location>
        <begin position="94"/>
        <end position="105"/>
    </location>
</feature>
<accession>A0A1H6PU95</accession>
<organism evidence="4 6">
    <name type="scientific">Yarrowia lipolytica</name>
    <name type="common">Candida lipolytica</name>
    <dbReference type="NCBI Taxonomy" id="4952"/>
    <lineage>
        <taxon>Eukaryota</taxon>
        <taxon>Fungi</taxon>
        <taxon>Dikarya</taxon>
        <taxon>Ascomycota</taxon>
        <taxon>Saccharomycotina</taxon>
        <taxon>Dipodascomycetes</taxon>
        <taxon>Dipodascales</taxon>
        <taxon>Dipodascales incertae sedis</taxon>
        <taxon>Yarrowia</taxon>
    </lineage>
</organism>
<evidence type="ECO:0000256" key="1">
    <source>
        <dbReference type="ARBA" id="ARBA00010520"/>
    </source>
</evidence>
<dbReference type="GO" id="GO:0005737">
    <property type="term" value="C:cytoplasm"/>
    <property type="evidence" value="ECO:0007669"/>
    <property type="project" value="TreeGrafter"/>
</dbReference>
<dbReference type="RefSeq" id="XP_503314.1">
    <property type="nucleotide sequence ID" value="XM_503314.1"/>
</dbReference>
<reference evidence="4 6" key="1">
    <citation type="journal article" date="2016" name="PLoS ONE">
        <title>Sequence Assembly of Yarrowia lipolytica Strain W29/CLIB89 Shows Transposable Element Diversity.</title>
        <authorList>
            <person name="Magnan C."/>
            <person name="Yu J."/>
            <person name="Chang I."/>
            <person name="Jahn E."/>
            <person name="Kanomata Y."/>
            <person name="Wu J."/>
            <person name="Zeller M."/>
            <person name="Oakes M."/>
            <person name="Baldi P."/>
            <person name="Sandmeyer S."/>
        </authorList>
    </citation>
    <scope>NUCLEOTIDE SEQUENCE [LARGE SCALE GENOMIC DNA]</scope>
    <source>
        <strain evidence="4">CLIB89</strain>
        <strain evidence="6">CLIB89(W29)</strain>
    </source>
</reference>
<name>A0A1H6PU95_YARLL</name>
<dbReference type="GO" id="GO:0004865">
    <property type="term" value="F:protein serine/threonine phosphatase inhibitor activity"/>
    <property type="evidence" value="ECO:0007669"/>
    <property type="project" value="EnsemblFungi"/>
</dbReference>
<feature type="compositionally biased region" description="Polar residues" evidence="3">
    <location>
        <begin position="106"/>
        <end position="116"/>
    </location>
</feature>
<protein>
    <recommendedName>
        <fullName evidence="2">mRNA stability protein</fullName>
    </recommendedName>
</protein>
<dbReference type="VEuPathDB" id="FungiDB:YALI1_D34893g"/>
<dbReference type="Proteomes" id="UP000256601">
    <property type="component" value="Unassembled WGS sequence"/>
</dbReference>
<dbReference type="eggNOG" id="KOG4076">
    <property type="taxonomic scope" value="Eukaryota"/>
</dbReference>
<dbReference type="GO" id="GO:1905287">
    <property type="term" value="P:positive regulation of G2/M transition of mitotic cell cycle involved in cellular response to nitrogen starvation"/>
    <property type="evidence" value="ECO:0007669"/>
    <property type="project" value="EnsemblFungi"/>
</dbReference>
<dbReference type="InterPro" id="IPR006760">
    <property type="entry name" value="Endosulphine"/>
</dbReference>
<comment type="similarity">
    <text evidence="1 2">Belongs to the endosulfine family.</text>
</comment>
<dbReference type="GeneID" id="2911213"/>
<comment type="function">
    <text evidence="2">Plays an essential role in initiation of the G0 program by preventing the degradation of specific nutrient-regulated mRNAs via the 5'-3' mRNA decay pathway.</text>
</comment>